<reference evidence="1" key="1">
    <citation type="journal article" date="2015" name="Nature">
        <title>Complex archaea that bridge the gap between prokaryotes and eukaryotes.</title>
        <authorList>
            <person name="Spang A."/>
            <person name="Saw J.H."/>
            <person name="Jorgensen S.L."/>
            <person name="Zaremba-Niedzwiedzka K."/>
            <person name="Martijn J."/>
            <person name="Lind A.E."/>
            <person name="van Eijk R."/>
            <person name="Schleper C."/>
            <person name="Guy L."/>
            <person name="Ettema T.J."/>
        </authorList>
    </citation>
    <scope>NUCLEOTIDE SEQUENCE</scope>
</reference>
<evidence type="ECO:0000313" key="1">
    <source>
        <dbReference type="EMBL" id="KKL27252.1"/>
    </source>
</evidence>
<accession>A0A0F9CLG1</accession>
<dbReference type="AlphaFoldDB" id="A0A0F9CLG1"/>
<dbReference type="EMBL" id="LAZR01035532">
    <property type="protein sequence ID" value="KKL27252.1"/>
    <property type="molecule type" value="Genomic_DNA"/>
</dbReference>
<proteinExistence type="predicted"/>
<organism evidence="1">
    <name type="scientific">marine sediment metagenome</name>
    <dbReference type="NCBI Taxonomy" id="412755"/>
    <lineage>
        <taxon>unclassified sequences</taxon>
        <taxon>metagenomes</taxon>
        <taxon>ecological metagenomes</taxon>
    </lineage>
</organism>
<comment type="caution">
    <text evidence="1">The sequence shown here is derived from an EMBL/GenBank/DDBJ whole genome shotgun (WGS) entry which is preliminary data.</text>
</comment>
<protein>
    <submittedName>
        <fullName evidence="1">Uncharacterized protein</fullName>
    </submittedName>
</protein>
<feature type="non-terminal residue" evidence="1">
    <location>
        <position position="1"/>
    </location>
</feature>
<name>A0A0F9CLG1_9ZZZZ</name>
<sequence length="255" mass="28020">AADTAYICEFIVKSTGSVEFWFNGSTVGKYTAGIPSTDLAVSISCLAGETCLGSLITISNSAPFSIGVIIDDFGEEGIETTYFGELELSKKNVNFEEDVWTLISGDEVTIDYSVTGNEFSAEITDNVKEGYELVYYKDNSDRFNSPASAIPISEVTGNLPYEDDQNNDEYDYCETGEYSTCHGAKIWYVPSNAITNGDLDWSRANEFYYETSLIQYNSDGIITIYDSLGITPSYNLDVTLETGIYNIETLVSPTA</sequence>
<gene>
    <name evidence="1" type="ORF">LCGC14_2387010</name>
</gene>